<dbReference type="Proteomes" id="UP001152484">
    <property type="component" value="Unassembled WGS sequence"/>
</dbReference>
<keyword evidence="1" id="KW-1133">Transmembrane helix</keyword>
<reference evidence="2" key="1">
    <citation type="submission" date="2022-07" db="EMBL/GenBank/DDBJ databases">
        <authorList>
            <person name="Macas J."/>
            <person name="Novak P."/>
            <person name="Neumann P."/>
        </authorList>
    </citation>
    <scope>NUCLEOTIDE SEQUENCE</scope>
</reference>
<sequence>MLKLEVDDEHSLMIEESISIDARRDRLSSCIVWTPIPVLSWFVPLIGHIGICRENGVILDFAGPNFVCVDSFAFGAPARYVQIRKDECHVSRHPIPYEREEVNENGNDMATWDGALHKSTTEYQHQSYNLLTCNCHSFVANALNRLSFQGGGWNVVNVAIFIALHGQWVNKTSILKTYLPFLIVFGLGLTFGGWTFLIYLAIFIAILIGWFLVGSYCFKKMICV</sequence>
<proteinExistence type="predicted"/>
<keyword evidence="3" id="KW-1185">Reference proteome</keyword>
<accession>A0A9P1EHJ1</accession>
<dbReference type="InterPro" id="IPR008496">
    <property type="entry name" value="TMEM222/RTE1"/>
</dbReference>
<evidence type="ECO:0008006" key="4">
    <source>
        <dbReference type="Google" id="ProtNLM"/>
    </source>
</evidence>
<feature type="transmembrane region" description="Helical" evidence="1">
    <location>
        <begin position="197"/>
        <end position="218"/>
    </location>
</feature>
<dbReference type="AlphaFoldDB" id="A0A9P1EHJ1"/>
<gene>
    <name evidence="2" type="ORF">CEURO_LOCUS17034</name>
</gene>
<organism evidence="2 3">
    <name type="scientific">Cuscuta europaea</name>
    <name type="common">European dodder</name>
    <dbReference type="NCBI Taxonomy" id="41803"/>
    <lineage>
        <taxon>Eukaryota</taxon>
        <taxon>Viridiplantae</taxon>
        <taxon>Streptophyta</taxon>
        <taxon>Embryophyta</taxon>
        <taxon>Tracheophyta</taxon>
        <taxon>Spermatophyta</taxon>
        <taxon>Magnoliopsida</taxon>
        <taxon>eudicotyledons</taxon>
        <taxon>Gunneridae</taxon>
        <taxon>Pentapetalae</taxon>
        <taxon>asterids</taxon>
        <taxon>lamiids</taxon>
        <taxon>Solanales</taxon>
        <taxon>Convolvulaceae</taxon>
        <taxon>Cuscuteae</taxon>
        <taxon>Cuscuta</taxon>
        <taxon>Cuscuta subgen. Cuscuta</taxon>
    </lineage>
</organism>
<dbReference type="GO" id="GO:0005794">
    <property type="term" value="C:Golgi apparatus"/>
    <property type="evidence" value="ECO:0007669"/>
    <property type="project" value="TreeGrafter"/>
</dbReference>
<evidence type="ECO:0000313" key="3">
    <source>
        <dbReference type="Proteomes" id="UP001152484"/>
    </source>
</evidence>
<dbReference type="GO" id="GO:0009723">
    <property type="term" value="P:response to ethylene"/>
    <property type="evidence" value="ECO:0007669"/>
    <property type="project" value="TreeGrafter"/>
</dbReference>
<dbReference type="GO" id="GO:0010104">
    <property type="term" value="P:regulation of ethylene-activated signaling pathway"/>
    <property type="evidence" value="ECO:0007669"/>
    <property type="project" value="TreeGrafter"/>
</dbReference>
<keyword evidence="1" id="KW-0472">Membrane</keyword>
<dbReference type="OrthoDB" id="267284at2759"/>
<dbReference type="EMBL" id="CAMAPE010000048">
    <property type="protein sequence ID" value="CAH9105737.1"/>
    <property type="molecule type" value="Genomic_DNA"/>
</dbReference>
<dbReference type="GO" id="GO:0005783">
    <property type="term" value="C:endoplasmic reticulum"/>
    <property type="evidence" value="ECO:0007669"/>
    <property type="project" value="TreeGrafter"/>
</dbReference>
<name>A0A9P1EHJ1_CUSEU</name>
<dbReference type="Pfam" id="PF05608">
    <property type="entry name" value="RTE1"/>
    <property type="match status" value="1"/>
</dbReference>
<comment type="caution">
    <text evidence="2">The sequence shown here is derived from an EMBL/GenBank/DDBJ whole genome shotgun (WGS) entry which is preliminary data.</text>
</comment>
<protein>
    <recommendedName>
        <fullName evidence="4">Protein RTE1-HOMOLOG</fullName>
    </recommendedName>
</protein>
<evidence type="ECO:0000256" key="1">
    <source>
        <dbReference type="SAM" id="Phobius"/>
    </source>
</evidence>
<keyword evidence="1" id="KW-0812">Transmembrane</keyword>
<dbReference type="PANTHER" id="PTHR20921">
    <property type="entry name" value="TRANSMEMBRANE PROTEIN 222"/>
    <property type="match status" value="1"/>
</dbReference>
<dbReference type="PANTHER" id="PTHR20921:SF0">
    <property type="entry name" value="TRANSMEMBRANE PROTEIN 222"/>
    <property type="match status" value="1"/>
</dbReference>
<evidence type="ECO:0000313" key="2">
    <source>
        <dbReference type="EMBL" id="CAH9105737.1"/>
    </source>
</evidence>